<dbReference type="InterPro" id="IPR036938">
    <property type="entry name" value="PAP2/HPO_sf"/>
</dbReference>
<feature type="transmembrane region" description="Helical" evidence="1">
    <location>
        <begin position="61"/>
        <end position="84"/>
    </location>
</feature>
<dbReference type="Gene3D" id="1.20.144.10">
    <property type="entry name" value="Phosphatidic acid phosphatase type 2/haloperoxidase"/>
    <property type="match status" value="1"/>
</dbReference>
<feature type="transmembrane region" description="Helical" evidence="1">
    <location>
        <begin position="132"/>
        <end position="152"/>
    </location>
</feature>
<proteinExistence type="predicted"/>
<reference evidence="3 4" key="1">
    <citation type="submission" date="2015-11" db="EMBL/GenBank/DDBJ databases">
        <title>Draft genome sequences of new species of the genus Lactobacillus isolated from orchardgrass silage.</title>
        <authorList>
            <person name="Tohno M."/>
            <person name="Tanizawa Y."/>
            <person name="Arita M."/>
        </authorList>
    </citation>
    <scope>NUCLEOTIDE SEQUENCE [LARGE SCALE GENOMIC DNA]</scope>
    <source>
        <strain evidence="3 4">IWT140</strain>
    </source>
</reference>
<name>A0A1Z5IM48_9LACO</name>
<evidence type="ECO:0000313" key="3">
    <source>
        <dbReference type="EMBL" id="GAX02837.1"/>
    </source>
</evidence>
<dbReference type="CDD" id="cd03392">
    <property type="entry name" value="PAP2_like_2"/>
    <property type="match status" value="1"/>
</dbReference>
<dbReference type="InterPro" id="IPR000326">
    <property type="entry name" value="PAP2/HPO"/>
</dbReference>
<comment type="caution">
    <text evidence="3">The sequence shown here is derived from an EMBL/GenBank/DDBJ whole genome shotgun (WGS) entry which is preliminary data.</text>
</comment>
<evidence type="ECO:0000313" key="4">
    <source>
        <dbReference type="Proteomes" id="UP000198430"/>
    </source>
</evidence>
<accession>A0A1Z5IM48</accession>
<feature type="domain" description="Phosphatidic acid phosphatase type 2/haloperoxidase" evidence="2">
    <location>
        <begin position="91"/>
        <end position="202"/>
    </location>
</feature>
<organism evidence="3 4">
    <name type="scientific">Secundilactobacillus pentosiphilus</name>
    <dbReference type="NCBI Taxonomy" id="1714682"/>
    <lineage>
        <taxon>Bacteria</taxon>
        <taxon>Bacillati</taxon>
        <taxon>Bacillota</taxon>
        <taxon>Bacilli</taxon>
        <taxon>Lactobacillales</taxon>
        <taxon>Lactobacillaceae</taxon>
        <taxon>Secundilactobacillus</taxon>
    </lineage>
</organism>
<dbReference type="RefSeq" id="WP_179211583.1">
    <property type="nucleotide sequence ID" value="NZ_BCMH01000002.1"/>
</dbReference>
<dbReference type="AlphaFoldDB" id="A0A1Z5IM48"/>
<feature type="transmembrane region" description="Helical" evidence="1">
    <location>
        <begin position="159"/>
        <end position="181"/>
    </location>
</feature>
<dbReference type="Pfam" id="PF01569">
    <property type="entry name" value="PAP2"/>
    <property type="match status" value="1"/>
</dbReference>
<feature type="transmembrane region" description="Helical" evidence="1">
    <location>
        <begin position="187"/>
        <end position="209"/>
    </location>
</feature>
<keyword evidence="1" id="KW-0812">Transmembrane</keyword>
<evidence type="ECO:0000259" key="2">
    <source>
        <dbReference type="SMART" id="SM00014"/>
    </source>
</evidence>
<dbReference type="Proteomes" id="UP000198430">
    <property type="component" value="Unassembled WGS sequence"/>
</dbReference>
<feature type="transmembrane region" description="Helical" evidence="1">
    <location>
        <begin position="12"/>
        <end position="33"/>
    </location>
</feature>
<sequence>MQIRQQANRFWRLIALLAWSSFLILAVSVHFHVSWLTHFDQALQQISINVRQPGRTAFFKWLALLGTPTTNGLICLMIVGGLWLHHYHSAAGWVLTAQVGINILTTSFKMLLQRARPIHKLAVQGGYSFPSGHTTSTATMVLILLLIIVPLCPSNFWRYLLGVISIGWLVLMGFDRIYLFVHYPSDVLAGVCLALGWWSILQLAVGQIIPNQQE</sequence>
<feature type="transmembrane region" description="Helical" evidence="1">
    <location>
        <begin position="91"/>
        <end position="112"/>
    </location>
</feature>
<dbReference type="EMBL" id="BCMH01000002">
    <property type="protein sequence ID" value="GAX02837.1"/>
    <property type="molecule type" value="Genomic_DNA"/>
</dbReference>
<keyword evidence="1" id="KW-1133">Transmembrane helix</keyword>
<keyword evidence="4" id="KW-1185">Reference proteome</keyword>
<gene>
    <name evidence="3" type="ORF">IWT140_00435</name>
</gene>
<dbReference type="SMART" id="SM00014">
    <property type="entry name" value="acidPPc"/>
    <property type="match status" value="1"/>
</dbReference>
<dbReference type="SUPFAM" id="SSF48317">
    <property type="entry name" value="Acid phosphatase/Vanadium-dependent haloperoxidase"/>
    <property type="match status" value="1"/>
</dbReference>
<dbReference type="PANTHER" id="PTHR14969">
    <property type="entry name" value="SPHINGOSINE-1-PHOSPHATE PHOSPHOHYDROLASE"/>
    <property type="match status" value="1"/>
</dbReference>
<evidence type="ECO:0000256" key="1">
    <source>
        <dbReference type="SAM" id="Phobius"/>
    </source>
</evidence>
<dbReference type="PANTHER" id="PTHR14969:SF13">
    <property type="entry name" value="AT30094P"/>
    <property type="match status" value="1"/>
</dbReference>
<keyword evidence="1" id="KW-0472">Membrane</keyword>
<protein>
    <submittedName>
        <fullName evidence="3">Membrane protein</fullName>
    </submittedName>
</protein>